<evidence type="ECO:0000313" key="1">
    <source>
        <dbReference type="EMBL" id="MDL5031368.1"/>
    </source>
</evidence>
<gene>
    <name evidence="1" type="ORF">QRD43_05550</name>
</gene>
<dbReference type="Pfam" id="PF08895">
    <property type="entry name" value="DUF1840"/>
    <property type="match status" value="1"/>
</dbReference>
<keyword evidence="2" id="KW-1185">Reference proteome</keyword>
<sequence length="106" mass="11468">MFRFKSKAAADVIYMPDAAQQVLAALGREPAREGIIELADLPAAQRALLAAVEADEAAFAGLVAEAEAQGEPAPRRQGVTLKQRVWPLLDMLRLSEAERADVIWQG</sequence>
<reference evidence="1 2" key="1">
    <citation type="submission" date="2023-06" db="EMBL/GenBank/DDBJ databases">
        <title>Pelomonas sp. APW6 16S ribosomal RNA gene genome sequencing and assembly.</title>
        <authorList>
            <person name="Woo H."/>
        </authorList>
    </citation>
    <scope>NUCLEOTIDE SEQUENCE [LARGE SCALE GENOMIC DNA]</scope>
    <source>
        <strain evidence="1 2">APW6</strain>
    </source>
</reference>
<protein>
    <submittedName>
        <fullName evidence="1">DUF1840 domain-containing protein</fullName>
    </submittedName>
</protein>
<dbReference type="EMBL" id="JASVDS010000001">
    <property type="protein sequence ID" value="MDL5031368.1"/>
    <property type="molecule type" value="Genomic_DNA"/>
</dbReference>
<dbReference type="InterPro" id="IPR014991">
    <property type="entry name" value="DUF1840"/>
</dbReference>
<organism evidence="1 2">
    <name type="scientific">Roseateles subflavus</name>
    <dbReference type="NCBI Taxonomy" id="3053353"/>
    <lineage>
        <taxon>Bacteria</taxon>
        <taxon>Pseudomonadati</taxon>
        <taxon>Pseudomonadota</taxon>
        <taxon>Betaproteobacteria</taxon>
        <taxon>Burkholderiales</taxon>
        <taxon>Sphaerotilaceae</taxon>
        <taxon>Roseateles</taxon>
    </lineage>
</organism>
<accession>A0ABT7LET7</accession>
<comment type="caution">
    <text evidence="1">The sequence shown here is derived from an EMBL/GenBank/DDBJ whole genome shotgun (WGS) entry which is preliminary data.</text>
</comment>
<dbReference type="Proteomes" id="UP001238603">
    <property type="component" value="Unassembled WGS sequence"/>
</dbReference>
<evidence type="ECO:0000313" key="2">
    <source>
        <dbReference type="Proteomes" id="UP001238603"/>
    </source>
</evidence>
<proteinExistence type="predicted"/>
<name>A0ABT7LET7_9BURK</name>
<dbReference type="RefSeq" id="WP_285981474.1">
    <property type="nucleotide sequence ID" value="NZ_JASVDS010000001.1"/>
</dbReference>